<evidence type="ECO:0000259" key="6">
    <source>
        <dbReference type="Pfam" id="PF08281"/>
    </source>
</evidence>
<accession>A0ABQ1JKV1</accession>
<keyword evidence="2" id="KW-0805">Transcription regulation</keyword>
<dbReference type="InterPro" id="IPR013249">
    <property type="entry name" value="RNA_pol_sigma70_r4_t2"/>
</dbReference>
<evidence type="ECO:0000259" key="5">
    <source>
        <dbReference type="Pfam" id="PF04542"/>
    </source>
</evidence>
<dbReference type="Pfam" id="PF08281">
    <property type="entry name" value="Sigma70_r4_2"/>
    <property type="match status" value="1"/>
</dbReference>
<feature type="domain" description="RNA polymerase sigma factor 70 region 4 type 2" evidence="6">
    <location>
        <begin position="113"/>
        <end position="165"/>
    </location>
</feature>
<organism evidence="7 8">
    <name type="scientific">Flavobacterium suaedae</name>
    <dbReference type="NCBI Taxonomy" id="1767027"/>
    <lineage>
        <taxon>Bacteria</taxon>
        <taxon>Pseudomonadati</taxon>
        <taxon>Bacteroidota</taxon>
        <taxon>Flavobacteriia</taxon>
        <taxon>Flavobacteriales</taxon>
        <taxon>Flavobacteriaceae</taxon>
        <taxon>Flavobacterium</taxon>
    </lineage>
</organism>
<dbReference type="InterPro" id="IPR007627">
    <property type="entry name" value="RNA_pol_sigma70_r2"/>
</dbReference>
<reference evidence="8" key="1">
    <citation type="journal article" date="2019" name="Int. J. Syst. Evol. Microbiol.">
        <title>The Global Catalogue of Microorganisms (GCM) 10K type strain sequencing project: providing services to taxonomists for standard genome sequencing and annotation.</title>
        <authorList>
            <consortium name="The Broad Institute Genomics Platform"/>
            <consortium name="The Broad Institute Genome Sequencing Center for Infectious Disease"/>
            <person name="Wu L."/>
            <person name="Ma J."/>
        </authorList>
    </citation>
    <scope>NUCLEOTIDE SEQUENCE [LARGE SCALE GENOMIC DNA]</scope>
    <source>
        <strain evidence="8">CGMCC 1.15461</strain>
    </source>
</reference>
<keyword evidence="4" id="KW-0804">Transcription</keyword>
<dbReference type="SUPFAM" id="SSF88659">
    <property type="entry name" value="Sigma3 and sigma4 domains of RNA polymerase sigma factors"/>
    <property type="match status" value="1"/>
</dbReference>
<evidence type="ECO:0000313" key="8">
    <source>
        <dbReference type="Proteomes" id="UP000615760"/>
    </source>
</evidence>
<evidence type="ECO:0000256" key="4">
    <source>
        <dbReference type="ARBA" id="ARBA00023163"/>
    </source>
</evidence>
<dbReference type="InterPro" id="IPR013325">
    <property type="entry name" value="RNA_pol_sigma_r2"/>
</dbReference>
<dbReference type="SUPFAM" id="SSF88946">
    <property type="entry name" value="Sigma2 domain of RNA polymerase sigma factors"/>
    <property type="match status" value="1"/>
</dbReference>
<dbReference type="RefSeq" id="WP_188619866.1">
    <property type="nucleotide sequence ID" value="NZ_BMJE01000002.1"/>
</dbReference>
<dbReference type="CDD" id="cd06171">
    <property type="entry name" value="Sigma70_r4"/>
    <property type="match status" value="1"/>
</dbReference>
<evidence type="ECO:0000313" key="7">
    <source>
        <dbReference type="EMBL" id="GGB69633.1"/>
    </source>
</evidence>
<dbReference type="InterPro" id="IPR036388">
    <property type="entry name" value="WH-like_DNA-bd_sf"/>
</dbReference>
<name>A0ABQ1JKV1_9FLAO</name>
<feature type="domain" description="RNA polymerase sigma-70 region 2" evidence="5">
    <location>
        <begin position="22"/>
        <end position="87"/>
    </location>
</feature>
<dbReference type="NCBIfam" id="TIGR02937">
    <property type="entry name" value="sigma70-ECF"/>
    <property type="match status" value="1"/>
</dbReference>
<evidence type="ECO:0000256" key="2">
    <source>
        <dbReference type="ARBA" id="ARBA00023015"/>
    </source>
</evidence>
<dbReference type="Pfam" id="PF04542">
    <property type="entry name" value="Sigma70_r2"/>
    <property type="match status" value="1"/>
</dbReference>
<dbReference type="Gene3D" id="1.10.10.10">
    <property type="entry name" value="Winged helix-like DNA-binding domain superfamily/Winged helix DNA-binding domain"/>
    <property type="match status" value="1"/>
</dbReference>
<evidence type="ECO:0000256" key="1">
    <source>
        <dbReference type="ARBA" id="ARBA00010641"/>
    </source>
</evidence>
<gene>
    <name evidence="7" type="ORF">GCM10007424_07000</name>
</gene>
<dbReference type="PANTHER" id="PTHR43133:SF46">
    <property type="entry name" value="RNA POLYMERASE SIGMA-70 FACTOR ECF SUBFAMILY"/>
    <property type="match status" value="1"/>
</dbReference>
<keyword evidence="3" id="KW-0731">Sigma factor</keyword>
<dbReference type="PANTHER" id="PTHR43133">
    <property type="entry name" value="RNA POLYMERASE ECF-TYPE SIGMA FACTO"/>
    <property type="match status" value="1"/>
</dbReference>
<dbReference type="InterPro" id="IPR014284">
    <property type="entry name" value="RNA_pol_sigma-70_dom"/>
</dbReference>
<dbReference type="InterPro" id="IPR013324">
    <property type="entry name" value="RNA_pol_sigma_r3/r4-like"/>
</dbReference>
<dbReference type="EMBL" id="BMJE01000002">
    <property type="protein sequence ID" value="GGB69633.1"/>
    <property type="molecule type" value="Genomic_DNA"/>
</dbReference>
<dbReference type="Proteomes" id="UP000615760">
    <property type="component" value="Unassembled WGS sequence"/>
</dbReference>
<dbReference type="InterPro" id="IPR039425">
    <property type="entry name" value="RNA_pol_sigma-70-like"/>
</dbReference>
<evidence type="ECO:0000256" key="3">
    <source>
        <dbReference type="ARBA" id="ARBA00023082"/>
    </source>
</evidence>
<sequence length="182" mass="21198">MIETDLIKGCQKKDRRIQQEVYNTYGAKVLGICRRYMKDRERAEEMVMNTFLSVFQKIKQYKSDGSFEGWILKIAVNCCLMELRKKTNFNQEVSPDTLQLPVDGNTLEKIYHEDIEKMLAILPEGARIIFNLYAIEGYKHKEIAKQLGISEGTSKSQLNYAKEKLKKTFFADFTPKTKNHVK</sequence>
<comment type="similarity">
    <text evidence="1">Belongs to the sigma-70 factor family. ECF subfamily.</text>
</comment>
<keyword evidence="8" id="KW-1185">Reference proteome</keyword>
<dbReference type="Gene3D" id="1.10.1740.10">
    <property type="match status" value="1"/>
</dbReference>
<proteinExistence type="inferred from homology"/>
<comment type="caution">
    <text evidence="7">The sequence shown here is derived from an EMBL/GenBank/DDBJ whole genome shotgun (WGS) entry which is preliminary data.</text>
</comment>
<protein>
    <submittedName>
        <fullName evidence="7">RNA polymerase ECF-type sigma factor</fullName>
    </submittedName>
</protein>